<reference evidence="4" key="2">
    <citation type="submission" date="2019-09" db="UniProtKB">
        <authorList>
            <consortium name="WormBaseParasite"/>
        </authorList>
    </citation>
    <scope>IDENTIFICATION</scope>
</reference>
<gene>
    <name evidence="2" type="ORF">HPBE_LOCUS19946</name>
</gene>
<accession>A0A183GCN5</accession>
<dbReference type="EMBL" id="UZAH01031740">
    <property type="protein sequence ID" value="VDP17526.1"/>
    <property type="molecule type" value="Genomic_DNA"/>
</dbReference>
<proteinExistence type="predicted"/>
<dbReference type="Proteomes" id="UP000050761">
    <property type="component" value="Unassembled WGS sequence"/>
</dbReference>
<protein>
    <submittedName>
        <fullName evidence="2 4">Uncharacterized protein</fullName>
    </submittedName>
</protein>
<sequence>MMRTARLDTGSLVSTIPLQMLVDALQHRHDMNADVEKLISTAACSTMLPADMFSERQVVEYRDKVKIGDVLKKEKLETTSTELKQHGKGEKIARAQRRQGESCPNFSVMP</sequence>
<accession>A0A3P8FDY6</accession>
<organism evidence="3 4">
    <name type="scientific">Heligmosomoides polygyrus</name>
    <name type="common">Parasitic roundworm</name>
    <dbReference type="NCBI Taxonomy" id="6339"/>
    <lineage>
        <taxon>Eukaryota</taxon>
        <taxon>Metazoa</taxon>
        <taxon>Ecdysozoa</taxon>
        <taxon>Nematoda</taxon>
        <taxon>Chromadorea</taxon>
        <taxon>Rhabditida</taxon>
        <taxon>Rhabditina</taxon>
        <taxon>Rhabditomorpha</taxon>
        <taxon>Strongyloidea</taxon>
        <taxon>Heligmosomidae</taxon>
        <taxon>Heligmosomoides</taxon>
    </lineage>
</organism>
<evidence type="ECO:0000313" key="3">
    <source>
        <dbReference type="Proteomes" id="UP000050761"/>
    </source>
</evidence>
<evidence type="ECO:0000313" key="4">
    <source>
        <dbReference type="WBParaSite" id="HPBE_0001994701-mRNA-1"/>
    </source>
</evidence>
<dbReference type="AlphaFoldDB" id="A0A183GCN5"/>
<dbReference type="WBParaSite" id="HPBE_0001994701-mRNA-1">
    <property type="protein sequence ID" value="HPBE_0001994701-mRNA-1"/>
    <property type="gene ID" value="HPBE_0001994701"/>
</dbReference>
<feature type="region of interest" description="Disordered" evidence="1">
    <location>
        <begin position="81"/>
        <end position="110"/>
    </location>
</feature>
<keyword evidence="3" id="KW-1185">Reference proteome</keyword>
<feature type="compositionally biased region" description="Basic and acidic residues" evidence="1">
    <location>
        <begin position="81"/>
        <end position="93"/>
    </location>
</feature>
<reference evidence="2 3" key="1">
    <citation type="submission" date="2018-11" db="EMBL/GenBank/DDBJ databases">
        <authorList>
            <consortium name="Pathogen Informatics"/>
        </authorList>
    </citation>
    <scope>NUCLEOTIDE SEQUENCE [LARGE SCALE GENOMIC DNA]</scope>
</reference>
<evidence type="ECO:0000256" key="1">
    <source>
        <dbReference type="SAM" id="MobiDB-lite"/>
    </source>
</evidence>
<name>A0A183GCN5_HELPZ</name>
<evidence type="ECO:0000313" key="2">
    <source>
        <dbReference type="EMBL" id="VDP17526.1"/>
    </source>
</evidence>